<dbReference type="Gene3D" id="3.30.420.10">
    <property type="entry name" value="Ribonuclease H-like superfamily/Ribonuclease H"/>
    <property type="match status" value="1"/>
</dbReference>
<evidence type="ECO:0000313" key="6">
    <source>
        <dbReference type="EMBL" id="OIS98610.1"/>
    </source>
</evidence>
<dbReference type="InterPro" id="IPR012337">
    <property type="entry name" value="RNaseH-like_sf"/>
</dbReference>
<organism evidence="6 7">
    <name type="scientific">Nicotiana attenuata</name>
    <name type="common">Coyote tobacco</name>
    <dbReference type="NCBI Taxonomy" id="49451"/>
    <lineage>
        <taxon>Eukaryota</taxon>
        <taxon>Viridiplantae</taxon>
        <taxon>Streptophyta</taxon>
        <taxon>Embryophyta</taxon>
        <taxon>Tracheophyta</taxon>
        <taxon>Spermatophyta</taxon>
        <taxon>Magnoliopsida</taxon>
        <taxon>eudicotyledons</taxon>
        <taxon>Gunneridae</taxon>
        <taxon>Pentapetalae</taxon>
        <taxon>asterids</taxon>
        <taxon>lamiids</taxon>
        <taxon>Solanales</taxon>
        <taxon>Solanaceae</taxon>
        <taxon>Nicotianoideae</taxon>
        <taxon>Nicotianeae</taxon>
        <taxon>Nicotiana</taxon>
    </lineage>
</organism>
<dbReference type="GO" id="GO:0003712">
    <property type="term" value="F:transcription coregulator activity"/>
    <property type="evidence" value="ECO:0007669"/>
    <property type="project" value="TreeGrafter"/>
</dbReference>
<dbReference type="SUPFAM" id="SSF46689">
    <property type="entry name" value="Homeodomain-like"/>
    <property type="match status" value="1"/>
</dbReference>
<gene>
    <name evidence="6" type="primary">AGO1B_0</name>
    <name evidence="6" type="ORF">A4A49_28532</name>
</gene>
<dbReference type="STRING" id="49451.A0A1J6II92"/>
<dbReference type="Proteomes" id="UP000187609">
    <property type="component" value="Unassembled WGS sequence"/>
</dbReference>
<name>A0A1J6II92_NICAT</name>
<dbReference type="GO" id="GO:0005634">
    <property type="term" value="C:nucleus"/>
    <property type="evidence" value="ECO:0007669"/>
    <property type="project" value="TreeGrafter"/>
</dbReference>
<dbReference type="PANTHER" id="PTHR16088:SF3">
    <property type="entry name" value="GON-4-LIKE PROTEIN"/>
    <property type="match status" value="1"/>
</dbReference>
<feature type="compositionally biased region" description="Basic and acidic residues" evidence="4">
    <location>
        <begin position="13"/>
        <end position="26"/>
    </location>
</feature>
<protein>
    <submittedName>
        <fullName evidence="6">Protein argonaute 1b</fullName>
    </submittedName>
</protein>
<feature type="region of interest" description="Disordered" evidence="4">
    <location>
        <begin position="704"/>
        <end position="728"/>
    </location>
</feature>
<feature type="compositionally biased region" description="Polar residues" evidence="4">
    <location>
        <begin position="1037"/>
        <end position="1048"/>
    </location>
</feature>
<sequence>MMQNRASSGACPEDVKKISSSERESVLDTEPESGISNNKRTVFSGGGEGIEDLSVANSRRSIIDMDNEDAICKRTRARYSLASHTLDELETFLQETDDENDLHNADDEAYRKFLAAVSLIGDGNSGNVQENENFDDEDEDNDADFELEIEEALESDIDEHVKADVEEEYEAVSRRPKTRQTRRQRASLENKKKVLGLSNRPLRPLLPYLPISPYSGHGTKSMTMPRCSLASLSLSPANDGFMNGFTAHQIGQLHCLIHEHVQLLIQVFAVCVLEPARRHIASDVRELISQMLHKRDEVLASRSVPYPSFCFFFPYVHPSVSDEPSKTSPAQITNKISSAHVLQGDCSSGLNIGSWVPYISGPILSVLDVAPIKLVKDFMDDVSHAMQDYQHRQVGGMDDICSEKEPLFPVQNIHSTAEPDGQASLYSNGVPPPSSSFRTSKKTMAAVLVEKAKKQAAAPVPKEIAKLAQRFFPLFNPALYPHKPPPAAVANRVLFTDAEDELLALGLMEYNTDWRAIQQHYLPCKSKHQIFVRQKNRSSSKAPENPIKAVRRIKNSPLTAEEVARIEEGLKVFKLDWMSVWKFIVPYRDPSLLPRQWRIAIGTQKSYKSDASKKAKRRLYEERRKSKAAALENRHVSSEKEDNVADYAVTENSGADNCTERDEEAYVHEAFLADWRPAVSSIQVNHSISDLAEKIPPAQLLGDESSPVAEEMNSSRSGSGQSHISNEFPVSLKASKTESFSRPYRARKCNNGQLVKLAPGLPPVNLPPSVRVISQSAFKSYHGGTYPRTFGGDACTGDTDNTVPKIASAAKNYYVKDGPFSISAGGNTISNQNLQESSVSKDNKNVTEGKDESDLQIHPLLFRAPEDGPLPYYQSNSSFSTSSSFSFFSGCQPQLNLSLFHHYSRQLAHNVNFLDKSSKLRDKTSISSGFDFHPLLQRTDDANCDLEAASFAAPTLCISESSKGRCTQVQNAVDSSSNVACSIPSSPVGKSNEVDLEMHLSFTSRKQKAMGSRGVADHYMGRSPTSASDSGDENHQINRTPNRTTQTHDSAATAMILSSDQENGNDLDYMADQSLAEIVMEQEELSDSEEEIGEDVEFECEEMEDSEGEEIFESEEIIIDKNELKFLLLFLGETELGIVSQCCLTKHVFKMTKQYLANVSLKINVKVGGRNTVLVDVLSRRISLVSDRPTIIFGADVTHPHPGEDSSPSIAVVVASQDWPEITKYAGLVSAQAHRQELIQDLYKTWQDPVRGPVTGGMIKELLISFRRATAQKPQRIILYRFFFGNLLTRYMLSRGLPEYPGYDEVVEAPKALLDISSLPKSTSKLSQTVRNERDENFNRSDEERMHLRNDLSNSSKEMLGIAPGSPILPSEKRTLAKDLMMRMRLVMKSRGPWLWCP</sequence>
<evidence type="ECO:0000313" key="7">
    <source>
        <dbReference type="Proteomes" id="UP000187609"/>
    </source>
</evidence>
<dbReference type="Gramene" id="OIS98610">
    <property type="protein sequence ID" value="OIS98610"/>
    <property type="gene ID" value="A4A49_28532"/>
</dbReference>
<dbReference type="InterPro" id="IPR052435">
    <property type="entry name" value="YY1-Transcr_Regul"/>
</dbReference>
<evidence type="ECO:0000256" key="2">
    <source>
        <dbReference type="ARBA" id="ARBA00023163"/>
    </source>
</evidence>
<dbReference type="Pfam" id="PF02171">
    <property type="entry name" value="Piwi"/>
    <property type="match status" value="1"/>
</dbReference>
<proteinExistence type="predicted"/>
<feature type="compositionally biased region" description="Low complexity" evidence="4">
    <location>
        <begin position="714"/>
        <end position="725"/>
    </location>
</feature>
<keyword evidence="3" id="KW-0539">Nucleus</keyword>
<dbReference type="PROSITE" id="PS50822">
    <property type="entry name" value="PIWI"/>
    <property type="match status" value="1"/>
</dbReference>
<feature type="region of interest" description="Disordered" evidence="4">
    <location>
        <begin position="1018"/>
        <end position="1048"/>
    </location>
</feature>
<dbReference type="SMR" id="A0A1J6II92"/>
<keyword evidence="7" id="KW-1185">Reference proteome</keyword>
<accession>A0A1J6II92</accession>
<dbReference type="EMBL" id="MJEQ01037191">
    <property type="protein sequence ID" value="OIS98610.1"/>
    <property type="molecule type" value="Genomic_DNA"/>
</dbReference>
<dbReference type="Gene3D" id="3.40.50.2300">
    <property type="match status" value="1"/>
</dbReference>
<evidence type="ECO:0000256" key="4">
    <source>
        <dbReference type="SAM" id="MobiDB-lite"/>
    </source>
</evidence>
<dbReference type="InterPro" id="IPR036397">
    <property type="entry name" value="RNaseH_sf"/>
</dbReference>
<feature type="compositionally biased region" description="Basic residues" evidence="4">
    <location>
        <begin position="174"/>
        <end position="185"/>
    </location>
</feature>
<dbReference type="GO" id="GO:0006355">
    <property type="term" value="P:regulation of DNA-templated transcription"/>
    <property type="evidence" value="ECO:0007669"/>
    <property type="project" value="TreeGrafter"/>
</dbReference>
<feature type="compositionally biased region" description="Basic and acidic residues" evidence="4">
    <location>
        <begin position="632"/>
        <end position="643"/>
    </location>
</feature>
<reference evidence="6" key="1">
    <citation type="submission" date="2016-11" db="EMBL/GenBank/DDBJ databases">
        <title>The genome of Nicotiana attenuata.</title>
        <authorList>
            <person name="Xu S."/>
            <person name="Brockmoeller T."/>
            <person name="Gaquerel E."/>
            <person name="Navarro A."/>
            <person name="Kuhl H."/>
            <person name="Gase K."/>
            <person name="Ling Z."/>
            <person name="Zhou W."/>
            <person name="Kreitzer C."/>
            <person name="Stanke M."/>
            <person name="Tang H."/>
            <person name="Lyons E."/>
            <person name="Pandey P."/>
            <person name="Pandey S.P."/>
            <person name="Timmermann B."/>
            <person name="Baldwin I.T."/>
        </authorList>
    </citation>
    <scope>NUCLEOTIDE SEQUENCE [LARGE SCALE GENOMIC DNA]</scope>
    <source>
        <strain evidence="6">UT</strain>
    </source>
</reference>
<feature type="region of interest" description="Disordered" evidence="4">
    <location>
        <begin position="622"/>
        <end position="660"/>
    </location>
</feature>
<feature type="region of interest" description="Disordered" evidence="4">
    <location>
        <begin position="167"/>
        <end position="189"/>
    </location>
</feature>
<dbReference type="SMART" id="SM00950">
    <property type="entry name" value="Piwi"/>
    <property type="match status" value="1"/>
</dbReference>
<dbReference type="GO" id="GO:0003676">
    <property type="term" value="F:nucleic acid binding"/>
    <property type="evidence" value="ECO:0007669"/>
    <property type="project" value="InterPro"/>
</dbReference>
<dbReference type="PANTHER" id="PTHR16088">
    <property type="entry name" value="YY1 ASSOCIATED PROTEIN-RELATED"/>
    <property type="match status" value="1"/>
</dbReference>
<comment type="caution">
    <text evidence="6">The sequence shown here is derived from an EMBL/GenBank/DDBJ whole genome shotgun (WGS) entry which is preliminary data.</text>
</comment>
<dbReference type="InterPro" id="IPR003165">
    <property type="entry name" value="Piwi"/>
</dbReference>
<dbReference type="SUPFAM" id="SSF53098">
    <property type="entry name" value="Ribonuclease H-like"/>
    <property type="match status" value="1"/>
</dbReference>
<keyword evidence="2" id="KW-0804">Transcription</keyword>
<feature type="region of interest" description="Disordered" evidence="4">
    <location>
        <begin position="1"/>
        <end position="44"/>
    </location>
</feature>
<evidence type="ECO:0000256" key="3">
    <source>
        <dbReference type="ARBA" id="ARBA00023242"/>
    </source>
</evidence>
<keyword evidence="1" id="KW-0805">Transcription regulation</keyword>
<evidence type="ECO:0000256" key="1">
    <source>
        <dbReference type="ARBA" id="ARBA00023015"/>
    </source>
</evidence>
<dbReference type="InterPro" id="IPR009057">
    <property type="entry name" value="Homeodomain-like_sf"/>
</dbReference>
<dbReference type="OMA" id="HQINRTP"/>
<feature type="domain" description="Piwi" evidence="5">
    <location>
        <begin position="1134"/>
        <end position="1281"/>
    </location>
</feature>
<evidence type="ECO:0000259" key="5">
    <source>
        <dbReference type="PROSITE" id="PS50822"/>
    </source>
</evidence>